<comment type="catalytic activity">
    <reaction evidence="24">
        <text>octan-3-one + NADPH + O2 + H(+) = pentyl propanoate + NADP(+) + H2O</text>
        <dbReference type="Rhea" id="RHEA:54840"/>
        <dbReference type="ChEBI" id="CHEBI:15377"/>
        <dbReference type="ChEBI" id="CHEBI:15378"/>
        <dbReference type="ChEBI" id="CHEBI:15379"/>
        <dbReference type="ChEBI" id="CHEBI:57783"/>
        <dbReference type="ChEBI" id="CHEBI:58349"/>
        <dbReference type="ChEBI" id="CHEBI:80946"/>
        <dbReference type="ChEBI" id="CHEBI:87373"/>
    </reaction>
    <physiologicalReaction direction="left-to-right" evidence="24">
        <dbReference type="Rhea" id="RHEA:54841"/>
    </physiologicalReaction>
</comment>
<dbReference type="InterPro" id="IPR000960">
    <property type="entry name" value="Flavin_mOase"/>
</dbReference>
<evidence type="ECO:0000256" key="20">
    <source>
        <dbReference type="ARBA" id="ARBA00048459"/>
    </source>
</evidence>
<comment type="catalytic activity">
    <reaction evidence="20">
        <text>octan-3-one + NADPH + O2 + H(+) = ethyl hexanoate + NADP(+) + H2O</text>
        <dbReference type="Rhea" id="RHEA:54856"/>
        <dbReference type="ChEBI" id="CHEBI:15377"/>
        <dbReference type="ChEBI" id="CHEBI:15378"/>
        <dbReference type="ChEBI" id="CHEBI:15379"/>
        <dbReference type="ChEBI" id="CHEBI:57783"/>
        <dbReference type="ChEBI" id="CHEBI:58349"/>
        <dbReference type="ChEBI" id="CHEBI:80946"/>
        <dbReference type="ChEBI" id="CHEBI:86055"/>
    </reaction>
    <physiologicalReaction direction="left-to-right" evidence="20">
        <dbReference type="Rhea" id="RHEA:54857"/>
    </physiologicalReaction>
</comment>
<organism evidence="28 29">
    <name type="scientific">Porites evermanni</name>
    <dbReference type="NCBI Taxonomy" id="104178"/>
    <lineage>
        <taxon>Eukaryota</taxon>
        <taxon>Metazoa</taxon>
        <taxon>Cnidaria</taxon>
        <taxon>Anthozoa</taxon>
        <taxon>Hexacorallia</taxon>
        <taxon>Scleractinia</taxon>
        <taxon>Fungiina</taxon>
        <taxon>Poritidae</taxon>
        <taxon>Porites</taxon>
    </lineage>
</organism>
<comment type="similarity">
    <text evidence="2 25 26">Belongs to the FMO family.</text>
</comment>
<evidence type="ECO:0000256" key="11">
    <source>
        <dbReference type="ARBA" id="ARBA00023002"/>
    </source>
</evidence>
<comment type="catalytic activity">
    <reaction evidence="19">
        <text>hexan-3-one + NADPH + O2 + H(+) = ethyl butanoate + NADP(+) + H2O</text>
        <dbReference type="Rhea" id="RHEA:54844"/>
        <dbReference type="ChEBI" id="CHEBI:15377"/>
        <dbReference type="ChEBI" id="CHEBI:15378"/>
        <dbReference type="ChEBI" id="CHEBI:15379"/>
        <dbReference type="ChEBI" id="CHEBI:57783"/>
        <dbReference type="ChEBI" id="CHEBI:58349"/>
        <dbReference type="ChEBI" id="CHEBI:88764"/>
        <dbReference type="ChEBI" id="CHEBI:89891"/>
    </reaction>
    <physiologicalReaction direction="left-to-right" evidence="19">
        <dbReference type="Rhea" id="RHEA:54845"/>
    </physiologicalReaction>
</comment>
<dbReference type="InterPro" id="IPR002257">
    <property type="entry name" value="Flavin_mOase_5"/>
</dbReference>
<proteinExistence type="inferred from homology"/>
<evidence type="ECO:0000256" key="1">
    <source>
        <dbReference type="ARBA" id="ARBA00004524"/>
    </source>
</evidence>
<dbReference type="Proteomes" id="UP001159427">
    <property type="component" value="Unassembled WGS sequence"/>
</dbReference>
<comment type="catalytic activity">
    <reaction evidence="21">
        <text>(2E)-geranial + NADPH + O2 + H(+) = (1E)-2,6-dimethylhepta-1,5-dien-1-yl formate + NADP(+) + H2O</text>
        <dbReference type="Rhea" id="RHEA:54860"/>
        <dbReference type="ChEBI" id="CHEBI:15377"/>
        <dbReference type="ChEBI" id="CHEBI:15378"/>
        <dbReference type="ChEBI" id="CHEBI:15379"/>
        <dbReference type="ChEBI" id="CHEBI:16980"/>
        <dbReference type="ChEBI" id="CHEBI:57783"/>
        <dbReference type="ChEBI" id="CHEBI:58349"/>
        <dbReference type="ChEBI" id="CHEBI:138375"/>
    </reaction>
    <physiologicalReaction direction="left-to-right" evidence="21">
        <dbReference type="Rhea" id="RHEA:54861"/>
    </physiologicalReaction>
</comment>
<comment type="catalytic activity">
    <reaction evidence="22">
        <text>heptan-4-one + NADPH + O2 + H(+) = propyl butanoate + NADP(+) + H2O</text>
        <dbReference type="Rhea" id="RHEA:54852"/>
        <dbReference type="ChEBI" id="CHEBI:15377"/>
        <dbReference type="ChEBI" id="CHEBI:15378"/>
        <dbReference type="ChEBI" id="CHEBI:15379"/>
        <dbReference type="ChEBI" id="CHEBI:57783"/>
        <dbReference type="ChEBI" id="CHEBI:58349"/>
        <dbReference type="ChEBI" id="CHEBI:89484"/>
        <dbReference type="ChEBI" id="CHEBI:89719"/>
    </reaction>
    <physiologicalReaction direction="left-to-right" evidence="22">
        <dbReference type="Rhea" id="RHEA:54853"/>
    </physiologicalReaction>
</comment>
<evidence type="ECO:0000256" key="7">
    <source>
        <dbReference type="ARBA" id="ARBA00022827"/>
    </source>
</evidence>
<reference evidence="28 29" key="1">
    <citation type="submission" date="2022-05" db="EMBL/GenBank/DDBJ databases">
        <authorList>
            <consortium name="Genoscope - CEA"/>
            <person name="William W."/>
        </authorList>
    </citation>
    <scope>NUCLEOTIDE SEQUENCE [LARGE SCALE GENOMIC DNA]</scope>
</reference>
<dbReference type="EMBL" id="CALNXI010000201">
    <property type="protein sequence ID" value="CAH3021971.1"/>
    <property type="molecule type" value="Genomic_DNA"/>
</dbReference>
<evidence type="ECO:0000256" key="18">
    <source>
        <dbReference type="ARBA" id="ARBA00047864"/>
    </source>
</evidence>
<protein>
    <recommendedName>
        <fullName evidence="26">Flavin-containing monooxygenase</fullName>
        <ecNumber evidence="26">1.-.-.-</ecNumber>
    </recommendedName>
</protein>
<keyword evidence="4" id="KW-0597">Phosphoprotein</keyword>
<keyword evidence="25 26" id="KW-0503">Monooxygenase</keyword>
<dbReference type="SUPFAM" id="SSF51905">
    <property type="entry name" value="FAD/NAD(P)-binding domain"/>
    <property type="match status" value="2"/>
</dbReference>
<sequence length="552" mass="62736">MKVAIIGAGASGLTCIKSCKDDGLEPVCFEQEDSIGGLWYFTEEERHSSVYRSTVINTSKEMMCFSDFPIPKEYPPYMRHDKIVQYFHLYAEAFDLYKHIRFRTKVVDLRKTFDFEESGKWEIVFQELNGKDSGEDRVEVYDAVMLCVGHHSEPSWPNPKFPGQDEFAGVKIHSHSYKDFKPFENKKVLVLGIGNSGGDIAVELSRHSSQVFLSTRRGAWVLSRLGKGGEPADQQAGRRFIWSLPRKLLGYLFHKVVNERFDHEAFALRPQHPITAQHPMVNDDLPHRIITGNVVVKPNVSHFTKTGVVFDDGSEVNDLDVVIFCTGYKIGFKFIDHSILPVNDNMVELYKYVFPPNLEKPTLAVLGCIQPLGAIFPISELQARWATQVFSGKKSLPSKVAMMENIKKKKEDMAKRYYATKRHTIQVDYIPYCDEIASEVGCKPDLCRLFFSDPVLALRCFFGPCTPAQYRLMGPGTWVGAKKAIEDAPGNVIYATKTRTSPHEKKMTSTETHSLKILVLVVVLVAFFLRYIQSRKKYTIKLHLPGFTTNNH</sequence>
<feature type="transmembrane region" description="Helical" evidence="27">
    <location>
        <begin position="515"/>
        <end position="532"/>
    </location>
</feature>
<evidence type="ECO:0000256" key="2">
    <source>
        <dbReference type="ARBA" id="ARBA00009183"/>
    </source>
</evidence>
<evidence type="ECO:0000256" key="21">
    <source>
        <dbReference type="ARBA" id="ARBA00048989"/>
    </source>
</evidence>
<dbReference type="PRINTS" id="PR00370">
    <property type="entry name" value="FMOXYGENASE"/>
</dbReference>
<evidence type="ECO:0000256" key="9">
    <source>
        <dbReference type="ARBA" id="ARBA00022857"/>
    </source>
</evidence>
<comment type="function">
    <text evidence="14">Acts as a Baeyer-Villiger monooxygenase on a broad range of substrates. Catalyzes the insertion of an oxygen atom into a carbon-carbon bond adjacent to a carbonyl, which converts ketones to esters. Active on diverse carbonyl compounds, whereas soft nucleophiles are mostly non- or poorly reactive. In contrast with other forms of FMO it is non- or poorly active on 'classical' substrates such as drugs, pesticides, and dietary components containing soft nucleophilic heteroatoms. Able to oxidize drug molecules bearing a carbonyl group on an aliphatic chain, such as nabumetone and pentoxifylline. Also, in the absence of substrates, shows slow but yet significant NADPH oxidase activity. Acts as a positive modulator of cholesterol biosynthesis as well as glucose homeostasis, promoting metabolic aging via pleiotropic effects.</text>
</comment>
<evidence type="ECO:0000256" key="6">
    <source>
        <dbReference type="ARBA" id="ARBA00022692"/>
    </source>
</evidence>
<keyword evidence="11 25" id="KW-0560">Oxidoreductase</keyword>
<comment type="catalytic activity">
    <reaction evidence="16">
        <text>heptan-2-one + NADPH + O2 + H(+) = pentyl acetate + NADP(+) + H2O</text>
        <dbReference type="Rhea" id="RHEA:54836"/>
        <dbReference type="ChEBI" id="CHEBI:5672"/>
        <dbReference type="ChEBI" id="CHEBI:15377"/>
        <dbReference type="ChEBI" id="CHEBI:15378"/>
        <dbReference type="ChEBI" id="CHEBI:15379"/>
        <dbReference type="ChEBI" id="CHEBI:57783"/>
        <dbReference type="ChEBI" id="CHEBI:58349"/>
        <dbReference type="ChEBI" id="CHEBI:87362"/>
    </reaction>
    <physiologicalReaction direction="left-to-right" evidence="16">
        <dbReference type="Rhea" id="RHEA:54837"/>
    </physiologicalReaction>
</comment>
<evidence type="ECO:0000256" key="3">
    <source>
        <dbReference type="ARBA" id="ARBA00022481"/>
    </source>
</evidence>
<evidence type="ECO:0000256" key="25">
    <source>
        <dbReference type="PIRNR" id="PIRNR000332"/>
    </source>
</evidence>
<evidence type="ECO:0000313" key="28">
    <source>
        <dbReference type="EMBL" id="CAH3021971.1"/>
    </source>
</evidence>
<evidence type="ECO:0000256" key="12">
    <source>
        <dbReference type="ARBA" id="ARBA00023098"/>
    </source>
</evidence>
<comment type="catalytic activity">
    <reaction evidence="23">
        <text>N,N-dimethylaniline + NADPH + O2 + H(+) = N,N-dimethylaniline N-oxide + NADP(+) + H2O</text>
        <dbReference type="Rhea" id="RHEA:24468"/>
        <dbReference type="ChEBI" id="CHEBI:15377"/>
        <dbReference type="ChEBI" id="CHEBI:15378"/>
        <dbReference type="ChEBI" id="CHEBI:15379"/>
        <dbReference type="ChEBI" id="CHEBI:16269"/>
        <dbReference type="ChEBI" id="CHEBI:17735"/>
        <dbReference type="ChEBI" id="CHEBI:57783"/>
        <dbReference type="ChEBI" id="CHEBI:58349"/>
        <dbReference type="EC" id="1.14.13.8"/>
    </reaction>
    <physiologicalReaction direction="left-to-right" evidence="23">
        <dbReference type="Rhea" id="RHEA:24469"/>
    </physiologicalReaction>
</comment>
<evidence type="ECO:0000256" key="17">
    <source>
        <dbReference type="ARBA" id="ARBA00047855"/>
    </source>
</evidence>
<accession>A0ABN8M207</accession>
<keyword evidence="25" id="KW-0256">Endoplasmic reticulum</keyword>
<evidence type="ECO:0000256" key="24">
    <source>
        <dbReference type="ARBA" id="ARBA00049475"/>
    </source>
</evidence>
<keyword evidence="10 27" id="KW-1133">Transmembrane helix</keyword>
<keyword evidence="7 25" id="KW-0274">FAD</keyword>
<keyword evidence="3" id="KW-0488">Methylation</keyword>
<comment type="catalytic activity">
    <reaction evidence="18">
        <text>NADPH + O2 + H(+) = H2O2 + NADP(+)</text>
        <dbReference type="Rhea" id="RHEA:11260"/>
        <dbReference type="ChEBI" id="CHEBI:15378"/>
        <dbReference type="ChEBI" id="CHEBI:15379"/>
        <dbReference type="ChEBI" id="CHEBI:16240"/>
        <dbReference type="ChEBI" id="CHEBI:57783"/>
        <dbReference type="ChEBI" id="CHEBI:58349"/>
        <dbReference type="EC" id="1.6.3.1"/>
    </reaction>
    <physiologicalReaction direction="left-to-right" evidence="18">
        <dbReference type="Rhea" id="RHEA:11261"/>
    </physiologicalReaction>
</comment>
<keyword evidence="12" id="KW-0443">Lipid metabolism</keyword>
<dbReference type="Gene3D" id="3.50.50.60">
    <property type="entry name" value="FAD/NAD(P)-binding domain"/>
    <property type="match status" value="2"/>
</dbReference>
<evidence type="ECO:0000256" key="15">
    <source>
        <dbReference type="ARBA" id="ARBA00047426"/>
    </source>
</evidence>
<comment type="catalytic activity">
    <reaction evidence="15">
        <text>hexan-3-one + NADPH + O2 + H(+) = propyl propanoate + NADP(+) + H2O</text>
        <dbReference type="Rhea" id="RHEA:54848"/>
        <dbReference type="ChEBI" id="CHEBI:15377"/>
        <dbReference type="ChEBI" id="CHEBI:15378"/>
        <dbReference type="ChEBI" id="CHEBI:15379"/>
        <dbReference type="ChEBI" id="CHEBI:57783"/>
        <dbReference type="ChEBI" id="CHEBI:58349"/>
        <dbReference type="ChEBI" id="CHEBI:89828"/>
        <dbReference type="ChEBI" id="CHEBI:89891"/>
    </reaction>
    <physiologicalReaction direction="left-to-right" evidence="15">
        <dbReference type="Rhea" id="RHEA:54849"/>
    </physiologicalReaction>
</comment>
<evidence type="ECO:0000313" key="29">
    <source>
        <dbReference type="Proteomes" id="UP001159427"/>
    </source>
</evidence>
<gene>
    <name evidence="28" type="ORF">PEVE_00013652</name>
</gene>
<dbReference type="PIRSF" id="PIRSF000332">
    <property type="entry name" value="FMO"/>
    <property type="match status" value="1"/>
</dbReference>
<evidence type="ECO:0000256" key="10">
    <source>
        <dbReference type="ARBA" id="ARBA00022989"/>
    </source>
</evidence>
<keyword evidence="6 27" id="KW-0812">Transmembrane</keyword>
<dbReference type="InterPro" id="IPR036188">
    <property type="entry name" value="FAD/NAD-bd_sf"/>
</dbReference>
<evidence type="ECO:0000256" key="26">
    <source>
        <dbReference type="RuleBase" id="RU361177"/>
    </source>
</evidence>
<comment type="catalytic activity">
    <reaction evidence="17">
        <text>sulcatone + NADPH + O2 + H(+) = 4-methylpent-3-en-1-yl acetate + NADP(+) + H2O</text>
        <dbReference type="Rhea" id="RHEA:54864"/>
        <dbReference type="ChEBI" id="CHEBI:15377"/>
        <dbReference type="ChEBI" id="CHEBI:15378"/>
        <dbReference type="ChEBI" id="CHEBI:15379"/>
        <dbReference type="ChEBI" id="CHEBI:16310"/>
        <dbReference type="ChEBI" id="CHEBI:57783"/>
        <dbReference type="ChEBI" id="CHEBI:58349"/>
        <dbReference type="ChEBI" id="CHEBI:138373"/>
    </reaction>
    <physiologicalReaction direction="left-to-right" evidence="17">
        <dbReference type="Rhea" id="RHEA:54865"/>
    </physiologicalReaction>
</comment>
<evidence type="ECO:0000256" key="19">
    <source>
        <dbReference type="ARBA" id="ARBA00047977"/>
    </source>
</evidence>
<comment type="cofactor">
    <cofactor evidence="25 26">
        <name>FAD</name>
        <dbReference type="ChEBI" id="CHEBI:57692"/>
    </cofactor>
</comment>
<evidence type="ECO:0000256" key="5">
    <source>
        <dbReference type="ARBA" id="ARBA00022630"/>
    </source>
</evidence>
<evidence type="ECO:0000256" key="22">
    <source>
        <dbReference type="ARBA" id="ARBA00048990"/>
    </source>
</evidence>
<evidence type="ECO:0000256" key="4">
    <source>
        <dbReference type="ARBA" id="ARBA00022553"/>
    </source>
</evidence>
<evidence type="ECO:0000256" key="14">
    <source>
        <dbReference type="ARBA" id="ARBA00045722"/>
    </source>
</evidence>
<dbReference type="PRINTS" id="PR01125">
    <property type="entry name" value="FMOXYGENASE5"/>
</dbReference>
<evidence type="ECO:0000256" key="16">
    <source>
        <dbReference type="ARBA" id="ARBA00047574"/>
    </source>
</evidence>
<keyword evidence="29" id="KW-1185">Reference proteome</keyword>
<comment type="subcellular location">
    <subcellularLocation>
        <location evidence="25">Endoplasmic reticulum membrane</location>
    </subcellularLocation>
    <subcellularLocation>
        <location evidence="1">Microsome membrane</location>
    </subcellularLocation>
</comment>
<dbReference type="InterPro" id="IPR050346">
    <property type="entry name" value="FMO-like"/>
</dbReference>
<keyword evidence="9 25" id="KW-0521">NADP</keyword>
<dbReference type="InterPro" id="IPR020946">
    <property type="entry name" value="Flavin_mOase-like"/>
</dbReference>
<name>A0ABN8M207_9CNID</name>
<dbReference type="Pfam" id="PF00743">
    <property type="entry name" value="FMO-like"/>
    <property type="match status" value="1"/>
</dbReference>
<evidence type="ECO:0000256" key="8">
    <source>
        <dbReference type="ARBA" id="ARBA00022848"/>
    </source>
</evidence>
<evidence type="ECO:0000256" key="27">
    <source>
        <dbReference type="SAM" id="Phobius"/>
    </source>
</evidence>
<comment type="caution">
    <text evidence="28">The sequence shown here is derived from an EMBL/GenBank/DDBJ whole genome shotgun (WGS) entry which is preliminary data.</text>
</comment>
<dbReference type="PANTHER" id="PTHR23023">
    <property type="entry name" value="DIMETHYLANILINE MONOOXYGENASE"/>
    <property type="match status" value="1"/>
</dbReference>
<keyword evidence="13 25" id="KW-0472">Membrane</keyword>
<evidence type="ECO:0000256" key="13">
    <source>
        <dbReference type="ARBA" id="ARBA00023136"/>
    </source>
</evidence>
<evidence type="ECO:0000256" key="23">
    <source>
        <dbReference type="ARBA" id="ARBA00049443"/>
    </source>
</evidence>
<keyword evidence="5 25" id="KW-0285">Flavoprotein</keyword>
<dbReference type="EC" id="1.-.-.-" evidence="26"/>
<keyword evidence="8" id="KW-0492">Microsome</keyword>